<keyword evidence="7" id="KW-0012">Acyltransferase</keyword>
<dbReference type="SUPFAM" id="SSF55048">
    <property type="entry name" value="Probable ACP-binding domain of malonyl-CoA ACP transacylase"/>
    <property type="match status" value="1"/>
</dbReference>
<dbReference type="InterPro" id="IPR001227">
    <property type="entry name" value="Ac_transferase_dom_sf"/>
</dbReference>
<dbReference type="InterPro" id="IPR016035">
    <property type="entry name" value="Acyl_Trfase/lysoPLipase"/>
</dbReference>
<dbReference type="PANTHER" id="PTHR43775:SF51">
    <property type="entry name" value="INACTIVE PHENOLPHTHIOCEROL SYNTHESIS POLYKETIDE SYNTHASE TYPE I PKS1-RELATED"/>
    <property type="match status" value="1"/>
</dbReference>
<keyword evidence="4" id="KW-0808">Transferase</keyword>
<dbReference type="Pfam" id="PF08659">
    <property type="entry name" value="KR"/>
    <property type="match status" value="1"/>
</dbReference>
<evidence type="ECO:0008006" key="12">
    <source>
        <dbReference type="Google" id="ProtNLM"/>
    </source>
</evidence>
<dbReference type="Gene3D" id="6.10.140.1830">
    <property type="match status" value="1"/>
</dbReference>
<dbReference type="InterPro" id="IPR014031">
    <property type="entry name" value="Ketoacyl_synth_C"/>
</dbReference>
<dbReference type="SMART" id="SM00825">
    <property type="entry name" value="PKS_KS"/>
    <property type="match status" value="1"/>
</dbReference>
<dbReference type="SUPFAM" id="SSF47336">
    <property type="entry name" value="ACP-like"/>
    <property type="match status" value="1"/>
</dbReference>
<dbReference type="CDD" id="cd00833">
    <property type="entry name" value="PKS"/>
    <property type="match status" value="1"/>
</dbReference>
<dbReference type="SMART" id="SM00822">
    <property type="entry name" value="PKS_KR"/>
    <property type="match status" value="1"/>
</dbReference>
<organism evidence="10 11">
    <name type="scientific">Dactylosporangium salmoneum</name>
    <dbReference type="NCBI Taxonomy" id="53361"/>
    <lineage>
        <taxon>Bacteria</taxon>
        <taxon>Bacillati</taxon>
        <taxon>Actinomycetota</taxon>
        <taxon>Actinomycetes</taxon>
        <taxon>Micromonosporales</taxon>
        <taxon>Micromonosporaceae</taxon>
        <taxon>Dactylosporangium</taxon>
    </lineage>
</organism>
<dbReference type="InterPro" id="IPR041618">
    <property type="entry name" value="PKS_DE"/>
</dbReference>
<dbReference type="InterPro" id="IPR016036">
    <property type="entry name" value="Malonyl_transacylase_ACP-bd"/>
</dbReference>
<dbReference type="CDD" id="cd08952">
    <property type="entry name" value="KR_1_SDR_x"/>
    <property type="match status" value="1"/>
</dbReference>
<dbReference type="InterPro" id="IPR020841">
    <property type="entry name" value="PKS_Beta-ketoAc_synthase_dom"/>
</dbReference>
<dbReference type="InterPro" id="IPR032821">
    <property type="entry name" value="PKS_assoc"/>
</dbReference>
<keyword evidence="2" id="KW-0596">Phosphopantetheine</keyword>
<evidence type="ECO:0000313" key="11">
    <source>
        <dbReference type="Proteomes" id="UP001501444"/>
    </source>
</evidence>
<sequence>MATSNEDKLREYLRRAMSDLTQTRQRLREVEAAGHEPIAIVGMACRYPGGVTTPEELWALVAGGVDAVSGFPANRGWDPDLYDPDPDALGHSYVREGGFLHDAADFDAAFFGISPREALAMDPQQRLVLETAWEAFERAGLDPSAQRGSRTGVFVGAVATDYFSRLDELPEGMEGYLGTGNMTSVASGRVAYALGLSGPAVTVDTACSSSLVALHLAVQALRTGECAMALAGGASVMPTPAAFVEFSRQRALAPDGRCKSFSEAADGTSWSEGVGMLLLERLGDAQRLGHPVLAVVRGSATNQDGASNGLTAPSEPAQEGVILAALDNARLGPADVDLVEAHGTGTRLGDPIEAQALIATYGRDRPAGRPLWLGSIKSNLGHAGPAAGVAGIIKVVQSLRAATMPPTLHVGAPTSNVDWSAGAVELLTEGRAWEAGERPRRAGVSAFGASGTNAHVILEEAPAEPDAPGQDGGPVPLVVSARSSAALRAAAARLARRLADDPELSLLDVAASLAIGRAALEHRGVVVAADREEALDGLRALADGTAAANLVEGNAAEPRRVVFVFPGQGTQWVGMATELLSESPVFAECERALAPLVDWSLRDALTDPELLERVDVVQPVLWAVMVSLAAMWESYGVTPAAVIGHSQGEIAAAVVAGGLSIADGARVVVLRSKALRAIAGRGGMVSVAEPVDRVRELIDDRLSIAAINGPSATVVAGPVEALDEFMSSCGEDVRVRRIPVDYASHTPQVEELRGQILTDLADISPAAGRVPFISAVTGDVLDMSQLDGTYWYTNLRQPVRFEDAVNTARGLGFDGFIECSAHPVLALGVGTLRRDDGGMRRLVTSLGEAWAQGIAVDLPALLAGGRRVDLPTYPFQRRRYWLEAPEPKAAPSPAPADDEDEARFWAAVEQADVDLLAQALGGRGEADLLEPALPMLADWRRRSRDRAALDALRYRIVWAAVETSPPVMSGTWLLLEPAGDVAAEAVDACERALAAHGATVVRHTVDPAADDPDSIALPLQDAYYDHYDLAGVLSLLALDERPLAAHPEVPAGYAATVAALQAAVRAADTTGVEVPLWCATRGAVSVGRTDKLRRPGQALTWGLGRVAAMEHPRLWGGLVDLPERLDDAAGQKLAAVLAGVDGEDQVAVRNWDVLVRRLVRDQLGDTPPAREWRPRGTVLITGGTGGLGGQVARWAARSGAEHLLLLSRQGGDAPGAAELAADLAESGTAVTVAACDVGDREALSAVLAQIPADRPLRAVVHTAAQLDDGMIESLTPERIATALRAKAAGAVNLDELTRGADLDAFVLFSSSGATFGTAGLANYAPGNTFLDAFAEFRRAQGRPATSVAWGTWGGAGMASGGAAERARLQGVYELPPAVATAALQQVLEQDETTVVLIDIRWETFGLGAAAGRRTHLFDLLPDAKRGLEPRRTEPGAAGAGAAPEEPSALAQRLAGLAPGERDRVLLDLVCGHAAAVLSHGAADGGMLDLVEPNRAFRDLGLDSLGGVELRNRLGAATGLALQPSLAFDYPTPVILAQYLREQLLGDESPAASVLDRINQLAADLDAVQETDAATRAAVAARLRTLLGQWSGGAPDDGGDEDLAEATDSELFELLDDELETP</sequence>
<dbReference type="SUPFAM" id="SSF53901">
    <property type="entry name" value="Thiolase-like"/>
    <property type="match status" value="1"/>
</dbReference>
<dbReference type="Gene3D" id="3.30.70.3290">
    <property type="match status" value="1"/>
</dbReference>
<dbReference type="InterPro" id="IPR014043">
    <property type="entry name" value="Acyl_transferase_dom"/>
</dbReference>
<dbReference type="Gene3D" id="3.40.366.10">
    <property type="entry name" value="Malonyl-Coenzyme A Acyl Carrier Protein, domain 2"/>
    <property type="match status" value="1"/>
</dbReference>
<dbReference type="InterPro" id="IPR013968">
    <property type="entry name" value="PKS_KR"/>
</dbReference>
<dbReference type="EMBL" id="BAAARV010000052">
    <property type="protein sequence ID" value="GAA2361283.1"/>
    <property type="molecule type" value="Genomic_DNA"/>
</dbReference>
<dbReference type="InterPro" id="IPR036291">
    <property type="entry name" value="NAD(P)-bd_dom_sf"/>
</dbReference>
<dbReference type="NCBIfam" id="NF045894">
    <property type="entry name" value="PKS_plus_SDR"/>
    <property type="match status" value="1"/>
</dbReference>
<dbReference type="PROSITE" id="PS50075">
    <property type="entry name" value="CARRIER"/>
    <property type="match status" value="1"/>
</dbReference>
<proteinExistence type="predicted"/>
<evidence type="ECO:0000256" key="4">
    <source>
        <dbReference type="ARBA" id="ARBA00022679"/>
    </source>
</evidence>
<reference evidence="10 11" key="1">
    <citation type="journal article" date="2019" name="Int. J. Syst. Evol. Microbiol.">
        <title>The Global Catalogue of Microorganisms (GCM) 10K type strain sequencing project: providing services to taxonomists for standard genome sequencing and annotation.</title>
        <authorList>
            <consortium name="The Broad Institute Genomics Platform"/>
            <consortium name="The Broad Institute Genome Sequencing Center for Infectious Disease"/>
            <person name="Wu L."/>
            <person name="Ma J."/>
        </authorList>
    </citation>
    <scope>NUCLEOTIDE SEQUENCE [LARGE SCALE GENOMIC DNA]</scope>
    <source>
        <strain evidence="10 11">JCM 3272</strain>
    </source>
</reference>
<evidence type="ECO:0000313" key="10">
    <source>
        <dbReference type="EMBL" id="GAA2361283.1"/>
    </source>
</evidence>
<dbReference type="Pfam" id="PF00550">
    <property type="entry name" value="PP-binding"/>
    <property type="match status" value="1"/>
</dbReference>
<dbReference type="InterPro" id="IPR016039">
    <property type="entry name" value="Thiolase-like"/>
</dbReference>
<dbReference type="Pfam" id="PF16197">
    <property type="entry name" value="KAsynt_C_assoc"/>
    <property type="match status" value="1"/>
</dbReference>
<evidence type="ECO:0000256" key="3">
    <source>
        <dbReference type="ARBA" id="ARBA00022553"/>
    </source>
</evidence>
<dbReference type="Gene3D" id="1.10.1200.10">
    <property type="entry name" value="ACP-like"/>
    <property type="match status" value="1"/>
</dbReference>
<evidence type="ECO:0000259" key="8">
    <source>
        <dbReference type="PROSITE" id="PS50075"/>
    </source>
</evidence>
<dbReference type="Gene3D" id="3.40.47.10">
    <property type="match status" value="1"/>
</dbReference>
<dbReference type="InterPro" id="IPR036736">
    <property type="entry name" value="ACP-like_sf"/>
</dbReference>
<evidence type="ECO:0000256" key="6">
    <source>
        <dbReference type="ARBA" id="ARBA00023268"/>
    </source>
</evidence>
<protein>
    <recommendedName>
        <fullName evidence="12">Acyl transferase domain-containing protein</fullName>
    </recommendedName>
</protein>
<dbReference type="Pfam" id="PF00698">
    <property type="entry name" value="Acyl_transf_1"/>
    <property type="match status" value="1"/>
</dbReference>
<comment type="caution">
    <text evidence="10">The sequence shown here is derived from an EMBL/GenBank/DDBJ whole genome shotgun (WGS) entry which is preliminary data.</text>
</comment>
<dbReference type="SUPFAM" id="SSF51735">
    <property type="entry name" value="NAD(P)-binding Rossmann-fold domains"/>
    <property type="match status" value="2"/>
</dbReference>
<gene>
    <name evidence="10" type="ORF">GCM10010170_056590</name>
</gene>
<evidence type="ECO:0000256" key="1">
    <source>
        <dbReference type="ARBA" id="ARBA00001957"/>
    </source>
</evidence>
<dbReference type="Pfam" id="PF02801">
    <property type="entry name" value="Ketoacyl-synt_C"/>
    <property type="match status" value="1"/>
</dbReference>
<feature type="domain" description="Ketosynthase family 3 (KS3)" evidence="9">
    <location>
        <begin position="35"/>
        <end position="460"/>
    </location>
</feature>
<dbReference type="InterPro" id="IPR050091">
    <property type="entry name" value="PKS_NRPS_Biosynth_Enz"/>
</dbReference>
<dbReference type="InterPro" id="IPR014030">
    <property type="entry name" value="Ketoacyl_synth_N"/>
</dbReference>
<evidence type="ECO:0000256" key="7">
    <source>
        <dbReference type="ARBA" id="ARBA00023315"/>
    </source>
</evidence>
<evidence type="ECO:0000256" key="5">
    <source>
        <dbReference type="ARBA" id="ARBA00023194"/>
    </source>
</evidence>
<dbReference type="InterPro" id="IPR020806">
    <property type="entry name" value="PKS_PP-bd"/>
</dbReference>
<comment type="cofactor">
    <cofactor evidence="1">
        <name>pantetheine 4'-phosphate</name>
        <dbReference type="ChEBI" id="CHEBI:47942"/>
    </cofactor>
</comment>
<dbReference type="Proteomes" id="UP001501444">
    <property type="component" value="Unassembled WGS sequence"/>
</dbReference>
<accession>A0ABN3GU65</accession>
<evidence type="ECO:0000259" key="9">
    <source>
        <dbReference type="PROSITE" id="PS52004"/>
    </source>
</evidence>
<evidence type="ECO:0000256" key="2">
    <source>
        <dbReference type="ARBA" id="ARBA00022450"/>
    </source>
</evidence>
<dbReference type="InterPro" id="IPR057326">
    <property type="entry name" value="KR_dom"/>
</dbReference>
<dbReference type="PANTHER" id="PTHR43775">
    <property type="entry name" value="FATTY ACID SYNTHASE"/>
    <property type="match status" value="1"/>
</dbReference>
<keyword evidence="11" id="KW-1185">Reference proteome</keyword>
<dbReference type="InterPro" id="IPR036299">
    <property type="entry name" value="Polyketide_synth_docking_sf"/>
</dbReference>
<dbReference type="Pfam" id="PF08990">
    <property type="entry name" value="Docking"/>
    <property type="match status" value="1"/>
</dbReference>
<dbReference type="SMART" id="SM00827">
    <property type="entry name" value="PKS_AT"/>
    <property type="match status" value="1"/>
</dbReference>
<dbReference type="Gene3D" id="3.40.50.720">
    <property type="entry name" value="NAD(P)-binding Rossmann-like Domain"/>
    <property type="match status" value="1"/>
</dbReference>
<dbReference type="Pfam" id="PF00109">
    <property type="entry name" value="ketoacyl-synt"/>
    <property type="match status" value="1"/>
</dbReference>
<keyword evidence="6" id="KW-0511">Multifunctional enzyme</keyword>
<dbReference type="InterPro" id="IPR009081">
    <property type="entry name" value="PP-bd_ACP"/>
</dbReference>
<dbReference type="InterPro" id="IPR018201">
    <property type="entry name" value="Ketoacyl_synth_AS"/>
</dbReference>
<dbReference type="PROSITE" id="PS52004">
    <property type="entry name" value="KS3_2"/>
    <property type="match status" value="1"/>
</dbReference>
<dbReference type="PROSITE" id="PS00012">
    <property type="entry name" value="PHOSPHOPANTETHEINE"/>
    <property type="match status" value="1"/>
</dbReference>
<dbReference type="SMART" id="SM00823">
    <property type="entry name" value="PKS_PP"/>
    <property type="match status" value="1"/>
</dbReference>
<feature type="domain" description="Carrier" evidence="8">
    <location>
        <begin position="1463"/>
        <end position="1543"/>
    </location>
</feature>
<keyword evidence="5" id="KW-0045">Antibiotic biosynthesis</keyword>
<dbReference type="InterPro" id="IPR006162">
    <property type="entry name" value="Ppantetheine_attach_site"/>
</dbReference>
<keyword evidence="3" id="KW-0597">Phosphoprotein</keyword>
<dbReference type="SMART" id="SM01294">
    <property type="entry name" value="PKS_PP_betabranch"/>
    <property type="match status" value="1"/>
</dbReference>
<dbReference type="InterPro" id="IPR015083">
    <property type="entry name" value="NorB/c/GfsB-D-like_docking"/>
</dbReference>
<dbReference type="SUPFAM" id="SSF52151">
    <property type="entry name" value="FabD/lysophospholipase-like"/>
    <property type="match status" value="1"/>
</dbReference>
<dbReference type="PROSITE" id="PS00606">
    <property type="entry name" value="KS3_1"/>
    <property type="match status" value="1"/>
</dbReference>
<dbReference type="SUPFAM" id="SSF101173">
    <property type="entry name" value="Docking domain B of the erythromycin polyketide synthase (DEBS)"/>
    <property type="match status" value="1"/>
</dbReference>
<name>A0ABN3GU65_9ACTN</name>
<dbReference type="Pfam" id="PF18369">
    <property type="entry name" value="PKS_DE"/>
    <property type="match status" value="1"/>
</dbReference>